<reference evidence="2" key="2">
    <citation type="submission" date="2025-09" db="UniProtKB">
        <authorList>
            <consortium name="Ensembl"/>
        </authorList>
    </citation>
    <scope>IDENTIFICATION</scope>
</reference>
<dbReference type="InterPro" id="IPR036397">
    <property type="entry name" value="RNaseH_sf"/>
</dbReference>
<organism evidence="2 3">
    <name type="scientific">Cyprinus carpio carpio</name>
    <dbReference type="NCBI Taxonomy" id="630221"/>
    <lineage>
        <taxon>Eukaryota</taxon>
        <taxon>Metazoa</taxon>
        <taxon>Chordata</taxon>
        <taxon>Craniata</taxon>
        <taxon>Vertebrata</taxon>
        <taxon>Euteleostomi</taxon>
        <taxon>Actinopterygii</taxon>
        <taxon>Neopterygii</taxon>
        <taxon>Teleostei</taxon>
        <taxon>Ostariophysi</taxon>
        <taxon>Cypriniformes</taxon>
        <taxon>Cyprinidae</taxon>
        <taxon>Cyprininae</taxon>
        <taxon>Cyprinus</taxon>
    </lineage>
</organism>
<evidence type="ECO:0000256" key="1">
    <source>
        <dbReference type="SAM" id="MobiDB-lite"/>
    </source>
</evidence>
<dbReference type="AlphaFoldDB" id="A0A9J8AVQ5"/>
<reference evidence="2" key="1">
    <citation type="submission" date="2025-08" db="UniProtKB">
        <authorList>
            <consortium name="Ensembl"/>
        </authorList>
    </citation>
    <scope>IDENTIFICATION</scope>
</reference>
<sequence length="73" mass="8305">MGRRFTFQHDNDPKHTAKLTSQSLKEKKVNVLQCSSPSPDSNPTENLWNDLTTAVHKQSPSNLTELEQFCYGK</sequence>
<protein>
    <submittedName>
        <fullName evidence="2">Uncharacterized protein</fullName>
    </submittedName>
</protein>
<evidence type="ECO:0000313" key="3">
    <source>
        <dbReference type="Proteomes" id="UP001108240"/>
    </source>
</evidence>
<feature type="region of interest" description="Disordered" evidence="1">
    <location>
        <begin position="1"/>
        <end position="21"/>
    </location>
</feature>
<dbReference type="GO" id="GO:0003676">
    <property type="term" value="F:nucleic acid binding"/>
    <property type="evidence" value="ECO:0007669"/>
    <property type="project" value="InterPro"/>
</dbReference>
<accession>A0A9J8AVQ5</accession>
<dbReference type="Proteomes" id="UP001108240">
    <property type="component" value="Unplaced"/>
</dbReference>
<keyword evidence="3" id="KW-1185">Reference proteome</keyword>
<evidence type="ECO:0000313" key="2">
    <source>
        <dbReference type="Ensembl" id="ENSCCRP00000148727.1"/>
    </source>
</evidence>
<dbReference type="Gene3D" id="3.30.420.10">
    <property type="entry name" value="Ribonuclease H-like superfamily/Ribonuclease H"/>
    <property type="match status" value="1"/>
</dbReference>
<dbReference type="Ensembl" id="ENSCCRT00000182502.1">
    <property type="protein sequence ID" value="ENSCCRP00000148727.1"/>
    <property type="gene ID" value="ENSCCRG00000081045.1"/>
</dbReference>
<dbReference type="GeneTree" id="ENSGT01150000287113"/>
<proteinExistence type="predicted"/>
<name>A0A9J8AVQ5_CYPCA</name>